<feature type="domain" description="SURP motif" evidence="8">
    <location>
        <begin position="71"/>
        <end position="113"/>
    </location>
</feature>
<reference evidence="9 10" key="1">
    <citation type="journal article" date="2018" name="BMC Genomics">
        <title>The genome of Naegleria lovaniensis, the basis for a comparative approach to unravel pathogenicity factors of the human pathogenic amoeba N. fowleri.</title>
        <authorList>
            <person name="Liechti N."/>
            <person name="Schurch N."/>
            <person name="Bruggmann R."/>
            <person name="Wittwer M."/>
        </authorList>
    </citation>
    <scope>NUCLEOTIDE SEQUENCE [LARGE SCALE GENOMIC DNA]</scope>
    <source>
        <strain evidence="9 10">ATCC 30569</strain>
    </source>
</reference>
<sequence>MDEDNVEDEGDAEEGLIKSEKIGDINIGNISKGASVTFHLNRSREKPTKDPFEYFYDTTIPSSVKALELDMIKLTAQYVAMNGKQFQFEIASAESKNPQFDFLKPNHRHFHFFNKLVDIYTKVLFPDRLTPMEIQRLSQKDSNTTINNSTTQDTNQMVKDEDHIYKYLNLFANPENKLAVLDLLFQKAEWEIMQEEKQRREQLDKDEDKSVFDMIDWNDFIVVETIDFDEDVNEIEIEEEEAVEDETMGMGTDEYLPEGEEEEAYPSRMMAMSTANEDEEPHYMYHEEENAEEMPMYPAGFMDEGAARLQDISSKSIQSTRTEDEEEEEEEEIDLSKFARASYQPQKAAATKGTAPLILHHNPQYFEQKEREKSKREKTNIAPGAEMTKIIASWNEEGSDATMRGTLSGDVALSGSATATSSEPVIWDGYTSSIQRTASAAKASATTSIRKEPTNIVGPQIPSEYFRQEQERQQEIAQMAATMALKEVMRQAHQPSFEETDSKKPKYTHSNNEQQNMDDEEEE</sequence>
<dbReference type="PANTHER" id="PTHR15316:SF1">
    <property type="entry name" value="SPLICING FACTOR 3A SUBUNIT 1"/>
    <property type="match status" value="1"/>
</dbReference>
<keyword evidence="4" id="KW-0677">Repeat</keyword>
<keyword evidence="2" id="KW-0507">mRNA processing</keyword>
<dbReference type="GO" id="GO:0071004">
    <property type="term" value="C:U2-type prespliceosome"/>
    <property type="evidence" value="ECO:0007669"/>
    <property type="project" value="TreeGrafter"/>
</dbReference>
<dbReference type="PROSITE" id="PS50128">
    <property type="entry name" value="SURP"/>
    <property type="match status" value="1"/>
</dbReference>
<dbReference type="PANTHER" id="PTHR15316">
    <property type="entry name" value="SPLICEOSOME ASSOCIATED PROTEIN 114/SWAP SPLICING FACTOR-RELATED"/>
    <property type="match status" value="1"/>
</dbReference>
<keyword evidence="10" id="KW-1185">Reference proteome</keyword>
<dbReference type="AlphaFoldDB" id="A0AA88GPD2"/>
<evidence type="ECO:0000256" key="6">
    <source>
        <dbReference type="ARBA" id="ARBA00023242"/>
    </source>
</evidence>
<comment type="caution">
    <text evidence="9">The sequence shown here is derived from an EMBL/GenBank/DDBJ whole genome shotgun (WGS) entry which is preliminary data.</text>
</comment>
<feature type="region of interest" description="Disordered" evidence="7">
    <location>
        <begin position="316"/>
        <end position="352"/>
    </location>
</feature>
<dbReference type="Pfam" id="PF01805">
    <property type="entry name" value="Surp"/>
    <property type="match status" value="1"/>
</dbReference>
<protein>
    <recommendedName>
        <fullName evidence="8">SURP motif domain-containing protein</fullName>
    </recommendedName>
</protein>
<dbReference type="GO" id="GO:0045292">
    <property type="term" value="P:mRNA cis splicing, via spliceosome"/>
    <property type="evidence" value="ECO:0007669"/>
    <property type="project" value="InterPro"/>
</dbReference>
<dbReference type="InterPro" id="IPR045146">
    <property type="entry name" value="SF3A1"/>
</dbReference>
<evidence type="ECO:0000256" key="7">
    <source>
        <dbReference type="SAM" id="MobiDB-lite"/>
    </source>
</evidence>
<feature type="region of interest" description="Disordered" evidence="7">
    <location>
        <begin position="488"/>
        <end position="523"/>
    </location>
</feature>
<keyword evidence="5" id="KW-0508">mRNA splicing</keyword>
<dbReference type="InterPro" id="IPR035967">
    <property type="entry name" value="SWAP/Surp_sf"/>
</dbReference>
<evidence type="ECO:0000256" key="3">
    <source>
        <dbReference type="ARBA" id="ARBA00022728"/>
    </source>
</evidence>
<evidence type="ECO:0000313" key="10">
    <source>
        <dbReference type="Proteomes" id="UP000816034"/>
    </source>
</evidence>
<evidence type="ECO:0000256" key="1">
    <source>
        <dbReference type="ARBA" id="ARBA00004123"/>
    </source>
</evidence>
<comment type="subcellular location">
    <subcellularLocation>
        <location evidence="1">Nucleus</location>
    </subcellularLocation>
</comment>
<dbReference type="GO" id="GO:0003723">
    <property type="term" value="F:RNA binding"/>
    <property type="evidence" value="ECO:0007669"/>
    <property type="project" value="InterPro"/>
</dbReference>
<evidence type="ECO:0000256" key="2">
    <source>
        <dbReference type="ARBA" id="ARBA00022664"/>
    </source>
</evidence>
<organism evidence="9 10">
    <name type="scientific">Naegleria lovaniensis</name>
    <name type="common">Amoeba</name>
    <dbReference type="NCBI Taxonomy" id="51637"/>
    <lineage>
        <taxon>Eukaryota</taxon>
        <taxon>Discoba</taxon>
        <taxon>Heterolobosea</taxon>
        <taxon>Tetramitia</taxon>
        <taxon>Eutetramitia</taxon>
        <taxon>Vahlkampfiidae</taxon>
        <taxon>Naegleria</taxon>
    </lineage>
</organism>
<evidence type="ECO:0000256" key="4">
    <source>
        <dbReference type="ARBA" id="ARBA00022737"/>
    </source>
</evidence>
<dbReference type="GeneID" id="68095465"/>
<dbReference type="GO" id="GO:0005686">
    <property type="term" value="C:U2 snRNP"/>
    <property type="evidence" value="ECO:0007669"/>
    <property type="project" value="TreeGrafter"/>
</dbReference>
<dbReference type="GO" id="GO:0071013">
    <property type="term" value="C:catalytic step 2 spliceosome"/>
    <property type="evidence" value="ECO:0007669"/>
    <property type="project" value="TreeGrafter"/>
</dbReference>
<evidence type="ECO:0000256" key="5">
    <source>
        <dbReference type="ARBA" id="ARBA00023187"/>
    </source>
</evidence>
<dbReference type="GO" id="GO:0000381">
    <property type="term" value="P:regulation of alternative mRNA splicing, via spliceosome"/>
    <property type="evidence" value="ECO:0007669"/>
    <property type="project" value="TreeGrafter"/>
</dbReference>
<keyword evidence="6" id="KW-0539">Nucleus</keyword>
<proteinExistence type="predicted"/>
<dbReference type="SUPFAM" id="SSF109905">
    <property type="entry name" value="Surp module (SWAP domain)"/>
    <property type="match status" value="1"/>
</dbReference>
<dbReference type="SMART" id="SM00648">
    <property type="entry name" value="SWAP"/>
    <property type="match status" value="1"/>
</dbReference>
<dbReference type="RefSeq" id="XP_044549854.1">
    <property type="nucleotide sequence ID" value="XM_044692492.1"/>
</dbReference>
<dbReference type="FunFam" id="1.10.10.790:FF:000001">
    <property type="entry name" value="Splicing factor 3a, subunit 1"/>
    <property type="match status" value="1"/>
</dbReference>
<dbReference type="Gene3D" id="1.10.10.790">
    <property type="entry name" value="Surp module"/>
    <property type="match status" value="1"/>
</dbReference>
<feature type="compositionally biased region" description="Acidic residues" evidence="7">
    <location>
        <begin position="323"/>
        <end position="333"/>
    </location>
</feature>
<evidence type="ECO:0000313" key="9">
    <source>
        <dbReference type="EMBL" id="KAG2385861.1"/>
    </source>
</evidence>
<dbReference type="EMBL" id="PYSW02000017">
    <property type="protein sequence ID" value="KAG2385861.1"/>
    <property type="molecule type" value="Genomic_DNA"/>
</dbReference>
<accession>A0AA88GPD2</accession>
<evidence type="ECO:0000259" key="8">
    <source>
        <dbReference type="PROSITE" id="PS50128"/>
    </source>
</evidence>
<keyword evidence="3" id="KW-0747">Spliceosome</keyword>
<dbReference type="Proteomes" id="UP000816034">
    <property type="component" value="Unassembled WGS sequence"/>
</dbReference>
<gene>
    <name evidence="9" type="ORF">C9374_003010</name>
</gene>
<name>A0AA88GPD2_NAELO</name>
<dbReference type="InterPro" id="IPR000061">
    <property type="entry name" value="Surp"/>
</dbReference>